<dbReference type="PANTHER" id="PTHR43775:SF37">
    <property type="entry name" value="SI:DKEY-61P9.11"/>
    <property type="match status" value="1"/>
</dbReference>
<feature type="region of interest" description="N-terminal hotdog fold" evidence="8">
    <location>
        <begin position="1428"/>
        <end position="1551"/>
    </location>
</feature>
<feature type="region of interest" description="N-terminal hotdog fold" evidence="8">
    <location>
        <begin position="1"/>
        <end position="119"/>
    </location>
</feature>
<dbReference type="InterPro" id="IPR036291">
    <property type="entry name" value="NAD(P)-bd_dom_sf"/>
</dbReference>
<dbReference type="CDD" id="cd08953">
    <property type="entry name" value="KR_2_SDR_x"/>
    <property type="match status" value="1"/>
</dbReference>
<evidence type="ECO:0000256" key="8">
    <source>
        <dbReference type="PROSITE-ProRule" id="PRU01363"/>
    </source>
</evidence>
<dbReference type="SUPFAM" id="SSF47336">
    <property type="entry name" value="ACP-like"/>
    <property type="match status" value="2"/>
</dbReference>
<protein>
    <submittedName>
        <fullName evidence="12">Acyl transferase domain-containing protein</fullName>
    </submittedName>
</protein>
<feature type="domain" description="PKS/mFAS DH" evidence="11">
    <location>
        <begin position="1428"/>
        <end position="1697"/>
    </location>
</feature>
<evidence type="ECO:0000256" key="1">
    <source>
        <dbReference type="ARBA" id="ARBA00004496"/>
    </source>
</evidence>
<evidence type="ECO:0000256" key="7">
    <source>
        <dbReference type="ARBA" id="ARBA00022737"/>
    </source>
</evidence>
<dbReference type="SUPFAM" id="SSF53901">
    <property type="entry name" value="Thiolase-like"/>
    <property type="match status" value="1"/>
</dbReference>
<evidence type="ECO:0000259" key="9">
    <source>
        <dbReference type="PROSITE" id="PS50075"/>
    </source>
</evidence>
<dbReference type="Pfam" id="PF21089">
    <property type="entry name" value="PKS_DH_N"/>
    <property type="match status" value="2"/>
</dbReference>
<dbReference type="Pfam" id="PF00109">
    <property type="entry name" value="ketoacyl-synt"/>
    <property type="match status" value="1"/>
</dbReference>
<evidence type="ECO:0000256" key="4">
    <source>
        <dbReference type="ARBA" id="ARBA00022490"/>
    </source>
</evidence>
<dbReference type="PANTHER" id="PTHR43775">
    <property type="entry name" value="FATTY ACID SYNTHASE"/>
    <property type="match status" value="1"/>
</dbReference>
<dbReference type="Pfam" id="PF08659">
    <property type="entry name" value="KR"/>
    <property type="match status" value="2"/>
</dbReference>
<evidence type="ECO:0000256" key="5">
    <source>
        <dbReference type="ARBA" id="ARBA00022553"/>
    </source>
</evidence>
<dbReference type="CDD" id="cd00833">
    <property type="entry name" value="PKS"/>
    <property type="match status" value="1"/>
</dbReference>
<dbReference type="InterPro" id="IPR050091">
    <property type="entry name" value="PKS_NRPS_Biosynth_Enz"/>
</dbReference>
<feature type="region of interest" description="C-terminal hotdog fold" evidence="8">
    <location>
        <begin position="1562"/>
        <end position="1697"/>
    </location>
</feature>
<dbReference type="InterPro" id="IPR049900">
    <property type="entry name" value="PKS_mFAS_DH"/>
</dbReference>
<dbReference type="InterPro" id="IPR049551">
    <property type="entry name" value="PKS_DH_C"/>
</dbReference>
<dbReference type="GO" id="GO:0016740">
    <property type="term" value="F:transferase activity"/>
    <property type="evidence" value="ECO:0007669"/>
    <property type="project" value="UniProtKB-KW"/>
</dbReference>
<feature type="domain" description="Carrier" evidence="9">
    <location>
        <begin position="2116"/>
        <end position="2191"/>
    </location>
</feature>
<dbReference type="Gene3D" id="3.30.70.3290">
    <property type="match status" value="1"/>
</dbReference>
<feature type="region of interest" description="C-terminal hotdog fold" evidence="8">
    <location>
        <begin position="135"/>
        <end position="289"/>
    </location>
</feature>
<proteinExistence type="predicted"/>
<dbReference type="PROSITE" id="PS00012">
    <property type="entry name" value="PHOSPHOPANTETHEINE"/>
    <property type="match status" value="1"/>
</dbReference>
<dbReference type="EMBL" id="JAGGMS010000001">
    <property type="protein sequence ID" value="MBP2180427.1"/>
    <property type="molecule type" value="Genomic_DNA"/>
</dbReference>
<sequence length="2221" mass="236587">MGDQVLNGLTCTVLIRAEDPVLRDHTVHGTSILPGVSFLDMIFRILAAQGVDTSTVELRRILFRQAVAASAEFDTELGFRFTADGARYRVGVTGRRLPKSGAPGDPADVLECELHLGQEFDWPSLDLDRLRTGAERVVDMAELYRTVRTTGIVHGDFMRGRGRLHVGAAELLADLEVSPAAADYLGYFHLHPAALDSATLLSIQFADHFERRFADLAEERRPYIPILIESFRARAGTGRDSRVHVRPPRYGGQDADLNTCDLDFYDEDGRARMHIRGLTSKRVRDERAINGKPAPVEVRQAEQTRSASIEALIRELLAEKLDVDAAALDEGRGFYELGLDSTALLATVQELEAALGVDLYPTLLFEHNTVTSLATYLNTQVSGAEPAFARRSFPAEVGYFAGGWEGVPPVSGVDVGAVAAVDPAGRLGAAASRFTGTARNVLWLPATADLETEFLALAERLRGDELRLVCCIEDDRLAPLAAMFRSLRREHPGLRASLLRLDRPVAQAVDAVLAEFAETEHVDVRLRNGRREARAFRPAEAPALGDAREHGVYLVTGGLGGVGFVLARYLAGRHAKLVLCGRLVTPDSARVDELRALGAEVRYVQADVTSAEDVRDLVSTAKRTFGALNGIVHAAGTLRDGFLSGKNAADVRAVLAPKVTGTRNLADATRGDRLDFFVLCSSTAGAWGNPGQTDYATANAFLDEFAAHHENAVSIGWPAWRNGGMRVDEKALAAAGLTALDDETGVEIFRRALGGGRSHVLALAGDQEKILAAVGGARPKVTVESEPDEIAIVGISGRYPMAEDLDEFWANLRAGRDCIAEVPAGRWDHDAIFAPGKGKPGSTYSRWGGFVDGIDEFDPLFFHISPNEAAVIDPQERLFLQTVWHTFEDAGHAPAAWQGRSVGVYVGVMYSQYQLYGVRGRGEAPRLIPSSFNAAIANRASYFFDLRGPSVALDTMCSSSLTAIHQACDSILTGECEAAIAGGVNLTVHPNKYLQLSQSSFLSTDGRCRSFGADGDGYVPGEGVGAVLLRPLRDALADGDRIHAVIRGRSLNHGGRTSGFSVPNPESQARLIVDSFRRAGTEPASVSYLEAHGTGTSLGDPVEISGLEKAFDRLGVTGGRFPIGSVKSNVGHLESAAGIAAVTKVVLQLRHRELVPSLHAEPLNPAIGWADSRFAVQHEVAAWPSDGQPRRAAISSFGAGGANAHLILEEYPDPLPAPPAERRARLFVFSAKNNDRLAALTRRFLSYLDQSEPSEKELADRIADVLGVPAGPETLTELGLDYAELTRFGERLGAELGISQVAELIDGEVTVASLAARLAPRWAGRSIDLDSVAFTLAEGRDAMDERLAVIASDVDELSRKLRGDLADGIHRGRRAAGAEPASGDDLADLAEAWVRGADVDFKRLRTGRERRLSLPGYPFERVRCWVEEPAAAGLLDDVIEVPDGVLATAELSVRAHPWLADHVLGGRPLVPGTVFVELATQVGARIESPVVAELTSVAPLVLPEQGAVALRVRVGDPDETGRRSLAVHARADGETWVEHASGALAENPPAPGDLRAWPPADAEPIDLTDFYENLSTSGAAYAGVFCGQKLAWRSGDSVYAEVEAPVAPSGFGVHPALFDAALHGVAHGGFVSEAGRVHLPFSWRGVAVHRPGATRLRVRLSPAGPDAVSVLLADEQGEPVASVESLALRPAAVRAGSLFRQEWSELPAFEVGEVRYAVVGADLGFEAPRFASLAELTEVPDVVLVSAVPDGGPSDVVTTAHLAAKRALTLAQEWLGDDRFDGSRLVFVLPGDDPALATVRGLVRSAQAENPTRFGLLDTPPSASLHPHTIPALNAGNDQISFCGQKQVGPRLVRVSAGQVGRWGSEGWTLITGAAGALGRLVARHLVVEHGVRQLLLTSRRGPAAPGSAEFAAELEALGAEVLTVACDVADRAAVERLLADHPVTSVLHAAGVLDDGVLTALDPKRLETVLRPKVDAAWNLHQLVGEVDRFVLFSSAAGTLGSAGQGNYAAANAFLDALAAHRHAQGLPATSLAWGPWADGMAGELAEADRRRLARAGVTPLSAEAGLALFDAALALDDPALVPIDLVPPAVQKPPPTSATIFSPQKLPEGEGRAEFLLDLVRGEAAAVLGYAGPRAIEADRAFAELGFDSLSAIEFRNRLDAAAGTQLDATVIFDHPTPADLAAHLAAELAGPPEEVVPEFDSASDDELFAFIDNDLRLP</sequence>
<dbReference type="SMART" id="SM00825">
    <property type="entry name" value="PKS_KS"/>
    <property type="match status" value="1"/>
</dbReference>
<evidence type="ECO:0000256" key="3">
    <source>
        <dbReference type="ARBA" id="ARBA00022450"/>
    </source>
</evidence>
<dbReference type="InterPro" id="IPR014031">
    <property type="entry name" value="Ketoacyl_synth_C"/>
</dbReference>
<dbReference type="InterPro" id="IPR049552">
    <property type="entry name" value="PKS_DH_N"/>
</dbReference>
<dbReference type="InterPro" id="IPR014030">
    <property type="entry name" value="Ketoacyl_synth_N"/>
</dbReference>
<dbReference type="SMART" id="SM00822">
    <property type="entry name" value="PKS_KR"/>
    <property type="match status" value="2"/>
</dbReference>
<dbReference type="InterPro" id="IPR054514">
    <property type="entry name" value="RhiE-like_linker"/>
</dbReference>
<keyword evidence="7" id="KW-0677">Repeat</keyword>
<comment type="caution">
    <text evidence="12">The sequence shown here is derived from an EMBL/GenBank/DDBJ whole genome shotgun (WGS) entry which is preliminary data.</text>
</comment>
<dbReference type="Pfam" id="PF00550">
    <property type="entry name" value="PP-binding"/>
    <property type="match status" value="2"/>
</dbReference>
<dbReference type="SMART" id="SM00823">
    <property type="entry name" value="PKS_PP"/>
    <property type="match status" value="3"/>
</dbReference>
<dbReference type="Proteomes" id="UP000741013">
    <property type="component" value="Unassembled WGS sequence"/>
</dbReference>
<comment type="pathway">
    <text evidence="2">Antibiotic biosynthesis.</text>
</comment>
<dbReference type="InterPro" id="IPR057326">
    <property type="entry name" value="KR_dom"/>
</dbReference>
<dbReference type="SUPFAM" id="SSF51735">
    <property type="entry name" value="NAD(P)-binding Rossmann-fold domains"/>
    <property type="match status" value="3"/>
</dbReference>
<evidence type="ECO:0000313" key="12">
    <source>
        <dbReference type="EMBL" id="MBP2180427.1"/>
    </source>
</evidence>
<evidence type="ECO:0000256" key="6">
    <source>
        <dbReference type="ARBA" id="ARBA00022679"/>
    </source>
</evidence>
<dbReference type="PROSITE" id="PS52004">
    <property type="entry name" value="KS3_2"/>
    <property type="match status" value="1"/>
</dbReference>
<dbReference type="PROSITE" id="PS52019">
    <property type="entry name" value="PKS_MFAS_DH"/>
    <property type="match status" value="2"/>
</dbReference>
<feature type="domain" description="PKS/mFAS DH" evidence="11">
    <location>
        <begin position="1"/>
        <end position="289"/>
    </location>
</feature>
<keyword evidence="13" id="KW-1185">Reference proteome</keyword>
<dbReference type="SMART" id="SM01294">
    <property type="entry name" value="PKS_PP_betabranch"/>
    <property type="match status" value="2"/>
</dbReference>
<dbReference type="RefSeq" id="WP_209663999.1">
    <property type="nucleotide sequence ID" value="NZ_JAGGMS010000001.1"/>
</dbReference>
<dbReference type="Pfam" id="PF22336">
    <property type="entry name" value="RhiE-like_linker"/>
    <property type="match status" value="1"/>
</dbReference>
<feature type="active site" description="Proton acceptor; for dehydratase activity" evidence="8">
    <location>
        <position position="25"/>
    </location>
</feature>
<feature type="active site" description="Proton donor; for dehydratase activity" evidence="8">
    <location>
        <position position="196"/>
    </location>
</feature>
<evidence type="ECO:0000256" key="2">
    <source>
        <dbReference type="ARBA" id="ARBA00004792"/>
    </source>
</evidence>
<dbReference type="InterPro" id="IPR006162">
    <property type="entry name" value="Ppantetheine_attach_site"/>
</dbReference>
<name>A0ABS4PLY9_9PSEU</name>
<organism evidence="12 13">
    <name type="scientific">Amycolatopsis magusensis</name>
    <dbReference type="NCBI Taxonomy" id="882444"/>
    <lineage>
        <taxon>Bacteria</taxon>
        <taxon>Bacillati</taxon>
        <taxon>Actinomycetota</taxon>
        <taxon>Actinomycetes</taxon>
        <taxon>Pseudonocardiales</taxon>
        <taxon>Pseudonocardiaceae</taxon>
        <taxon>Amycolatopsis</taxon>
    </lineage>
</organism>
<dbReference type="Gene3D" id="1.10.1200.10">
    <property type="entry name" value="ACP-like"/>
    <property type="match status" value="2"/>
</dbReference>
<dbReference type="InterPro" id="IPR016039">
    <property type="entry name" value="Thiolase-like"/>
</dbReference>
<evidence type="ECO:0000259" key="11">
    <source>
        <dbReference type="PROSITE" id="PS52019"/>
    </source>
</evidence>
<dbReference type="InterPro" id="IPR036736">
    <property type="entry name" value="ACP-like_sf"/>
</dbReference>
<dbReference type="SMART" id="SM00826">
    <property type="entry name" value="PKS_DH"/>
    <property type="match status" value="1"/>
</dbReference>
<keyword evidence="5" id="KW-0597">Phosphoprotein</keyword>
<dbReference type="InterPro" id="IPR020807">
    <property type="entry name" value="PKS_DH"/>
</dbReference>
<dbReference type="Gene3D" id="3.40.47.10">
    <property type="match status" value="1"/>
</dbReference>
<evidence type="ECO:0000259" key="10">
    <source>
        <dbReference type="PROSITE" id="PS52004"/>
    </source>
</evidence>
<keyword evidence="4" id="KW-0963">Cytoplasm</keyword>
<dbReference type="InterPro" id="IPR009081">
    <property type="entry name" value="PP-bd_ACP"/>
</dbReference>
<keyword evidence="3" id="KW-0596">Phosphopantetheine</keyword>
<feature type="active site" description="Proton donor; for dehydratase activity" evidence="8">
    <location>
        <position position="1619"/>
    </location>
</feature>
<dbReference type="InterPro" id="IPR032821">
    <property type="entry name" value="PKS_assoc"/>
</dbReference>
<dbReference type="CDD" id="cd08956">
    <property type="entry name" value="KR_3_FAS_SDR_x"/>
    <property type="match status" value="1"/>
</dbReference>
<gene>
    <name evidence="12" type="ORF">JOM49_001953</name>
</gene>
<reference evidence="12 13" key="1">
    <citation type="submission" date="2021-03" db="EMBL/GenBank/DDBJ databases">
        <title>Sequencing the genomes of 1000 actinobacteria strains.</title>
        <authorList>
            <person name="Klenk H.-P."/>
        </authorList>
    </citation>
    <scope>NUCLEOTIDE SEQUENCE [LARGE SCALE GENOMIC DNA]</scope>
    <source>
        <strain evidence="12 13">DSM 45510</strain>
    </source>
</reference>
<feature type="domain" description="Carrier" evidence="9">
    <location>
        <begin position="307"/>
        <end position="381"/>
    </location>
</feature>
<dbReference type="InterPro" id="IPR013968">
    <property type="entry name" value="PKS_KR"/>
</dbReference>
<feature type="domain" description="Ketosynthase family 3 (KS3)" evidence="10">
    <location>
        <begin position="787"/>
        <end position="1210"/>
    </location>
</feature>
<dbReference type="Pfam" id="PF02801">
    <property type="entry name" value="Ketoacyl-synt_C"/>
    <property type="match status" value="1"/>
</dbReference>
<feature type="active site" description="Proton acceptor; for dehydratase activity" evidence="8">
    <location>
        <position position="1462"/>
    </location>
</feature>
<dbReference type="InterPro" id="IPR020841">
    <property type="entry name" value="PKS_Beta-ketoAc_synthase_dom"/>
</dbReference>
<dbReference type="InterPro" id="IPR020806">
    <property type="entry name" value="PKS_PP-bd"/>
</dbReference>
<dbReference type="PROSITE" id="PS50075">
    <property type="entry name" value="CARRIER"/>
    <property type="match status" value="2"/>
</dbReference>
<dbReference type="Pfam" id="PF14765">
    <property type="entry name" value="PS-DH"/>
    <property type="match status" value="2"/>
</dbReference>
<evidence type="ECO:0000313" key="13">
    <source>
        <dbReference type="Proteomes" id="UP000741013"/>
    </source>
</evidence>
<dbReference type="Gene3D" id="3.10.129.110">
    <property type="entry name" value="Polyketide synthase dehydratase"/>
    <property type="match status" value="2"/>
</dbReference>
<comment type="subcellular location">
    <subcellularLocation>
        <location evidence="1">Cytoplasm</location>
    </subcellularLocation>
</comment>
<dbReference type="InterPro" id="IPR042104">
    <property type="entry name" value="PKS_dehydratase_sf"/>
</dbReference>
<keyword evidence="6 12" id="KW-0808">Transferase</keyword>
<dbReference type="Pfam" id="PF16197">
    <property type="entry name" value="KAsynt_C_assoc"/>
    <property type="match status" value="1"/>
</dbReference>
<accession>A0ABS4PLY9</accession>
<dbReference type="Gene3D" id="3.40.50.720">
    <property type="entry name" value="NAD(P)-binding Rossmann-like Domain"/>
    <property type="match status" value="2"/>
</dbReference>